<dbReference type="AlphaFoldDB" id="A0A399P2H2"/>
<dbReference type="Pfam" id="PF12728">
    <property type="entry name" value="HTH_17"/>
    <property type="match status" value="1"/>
</dbReference>
<protein>
    <submittedName>
        <fullName evidence="2">DNA-binding protein</fullName>
    </submittedName>
</protein>
<organism evidence="2 3">
    <name type="scientific">Clavibacter michiganensis</name>
    <dbReference type="NCBI Taxonomy" id="28447"/>
    <lineage>
        <taxon>Bacteria</taxon>
        <taxon>Bacillati</taxon>
        <taxon>Actinomycetota</taxon>
        <taxon>Actinomycetes</taxon>
        <taxon>Micrococcales</taxon>
        <taxon>Microbacteriaceae</taxon>
        <taxon>Clavibacter</taxon>
    </lineage>
</organism>
<accession>A0A399P2H2</accession>
<proteinExistence type="predicted"/>
<keyword evidence="2" id="KW-0238">DNA-binding</keyword>
<sequence length="71" mass="7878">MNGPLLTVAEASVIARRHPVTTRRALEAGDLHGFQRVVGGRWSIQPACLEAWIECRSCGHQSNVLHFRRSA</sequence>
<feature type="domain" description="Helix-turn-helix" evidence="1">
    <location>
        <begin position="5"/>
        <end position="54"/>
    </location>
</feature>
<reference evidence="2 3" key="1">
    <citation type="submission" date="2018-08" db="EMBL/GenBank/DDBJ databases">
        <title>Genome Sequence of Clavibacter michiganensis Subspecies type strains, and the Atypical Peach-Colored Strains Isolated from Tomato.</title>
        <authorList>
            <person name="Osdaghi E."/>
            <person name="Portier P."/>
            <person name="Briand M."/>
            <person name="Jacques M.-A."/>
        </authorList>
    </citation>
    <scope>NUCLEOTIDE SEQUENCE [LARGE SCALE GENOMIC DNA]</scope>
    <source>
        <strain evidence="2 3">CFBP 7493</strain>
    </source>
</reference>
<dbReference type="InterPro" id="IPR041657">
    <property type="entry name" value="HTH_17"/>
</dbReference>
<gene>
    <name evidence="2" type="ORF">DZF96_00620</name>
</gene>
<evidence type="ECO:0000313" key="2">
    <source>
        <dbReference type="EMBL" id="RII98986.1"/>
    </source>
</evidence>
<dbReference type="RefSeq" id="WP_043586100.1">
    <property type="nucleotide sequence ID" value="NZ_QWEC01000003.1"/>
</dbReference>
<dbReference type="Proteomes" id="UP000266298">
    <property type="component" value="Unassembled WGS sequence"/>
</dbReference>
<comment type="caution">
    <text evidence="2">The sequence shown here is derived from an EMBL/GenBank/DDBJ whole genome shotgun (WGS) entry which is preliminary data.</text>
</comment>
<dbReference type="EMBL" id="QWEC01000003">
    <property type="protein sequence ID" value="RII98986.1"/>
    <property type="molecule type" value="Genomic_DNA"/>
</dbReference>
<evidence type="ECO:0000259" key="1">
    <source>
        <dbReference type="Pfam" id="PF12728"/>
    </source>
</evidence>
<dbReference type="GO" id="GO:0003677">
    <property type="term" value="F:DNA binding"/>
    <property type="evidence" value="ECO:0007669"/>
    <property type="project" value="UniProtKB-KW"/>
</dbReference>
<evidence type="ECO:0000313" key="3">
    <source>
        <dbReference type="Proteomes" id="UP000266298"/>
    </source>
</evidence>
<name>A0A399P2H2_9MICO</name>